<dbReference type="GO" id="GO:0006596">
    <property type="term" value="P:polyamine biosynthetic process"/>
    <property type="evidence" value="ECO:0007669"/>
    <property type="project" value="UniProtKB-KW"/>
</dbReference>
<keyword evidence="3" id="KW-1185">Reference proteome</keyword>
<evidence type="ECO:0000256" key="1">
    <source>
        <dbReference type="ARBA" id="ARBA00023115"/>
    </source>
</evidence>
<evidence type="ECO:0000313" key="3">
    <source>
        <dbReference type="Proteomes" id="UP000015388"/>
    </source>
</evidence>
<dbReference type="SUPFAM" id="SSF53335">
    <property type="entry name" value="S-adenosyl-L-methionine-dependent methyltransferases"/>
    <property type="match status" value="1"/>
</dbReference>
<dbReference type="Gene3D" id="3.40.50.150">
    <property type="entry name" value="Vaccinia Virus protein VP39"/>
    <property type="match status" value="1"/>
</dbReference>
<dbReference type="PATRIC" id="fig|1224163.3.peg.1173"/>
<dbReference type="eggNOG" id="COG0421">
    <property type="taxonomic scope" value="Bacteria"/>
</dbReference>
<name>S5TIS2_9CORY</name>
<accession>S5TIS2</accession>
<proteinExistence type="predicted"/>
<dbReference type="Proteomes" id="UP000015388">
    <property type="component" value="Chromosome"/>
</dbReference>
<reference evidence="2 3" key="1">
    <citation type="submission" date="2012-11" db="EMBL/GenBank/DDBJ databases">
        <title>The complete genome sequence of Corynebacterium maris Coryn-1 (=DSM 45190).</title>
        <authorList>
            <person name="Schaffert L."/>
            <person name="Albersmeier A."/>
            <person name="Kalinowski J."/>
            <person name="Ruckert C."/>
        </authorList>
    </citation>
    <scope>NUCLEOTIDE SEQUENCE [LARGE SCALE GENOMIC DNA]</scope>
    <source>
        <strain evidence="3">Coryn-1</strain>
    </source>
</reference>
<gene>
    <name evidence="2" type="ORF">B841_05850</name>
</gene>
<dbReference type="NCBIfam" id="NF037959">
    <property type="entry name" value="MFS_SpdSyn"/>
    <property type="match status" value="1"/>
</dbReference>
<organism evidence="2 3">
    <name type="scientific">Corynebacterium maris DSM 45190</name>
    <dbReference type="NCBI Taxonomy" id="1224163"/>
    <lineage>
        <taxon>Bacteria</taxon>
        <taxon>Bacillati</taxon>
        <taxon>Actinomycetota</taxon>
        <taxon>Actinomycetes</taxon>
        <taxon>Mycobacteriales</taxon>
        <taxon>Corynebacteriaceae</taxon>
        <taxon>Corynebacterium</taxon>
    </lineage>
</organism>
<dbReference type="InterPro" id="IPR029063">
    <property type="entry name" value="SAM-dependent_MTases_sf"/>
</dbReference>
<dbReference type="STRING" id="1224163.B841_05850"/>
<keyword evidence="1" id="KW-0620">Polyamine biosynthesis</keyword>
<sequence>MNTASSIIGNYEISTGKAEVVADEFRSDAYVLYVNGVPSSHVSIGRPRDLDFEYMRWLAAAIEHFVDAHLDPARLRVTHLGGAACTMARYFADVWPESRHTVVELDDKLASYVREWFDIPRAPTVKIRVGEARRVTDSFKPATRDVIIRDVFAGETTPESLTTLEFFRSAHSSLAPGGLYAANCGDRSDLRLAKAELAGMAQVFEHVAVISDPAMLKGRRYGNIILLGSDTPLPAEGSAEAAALAKPLLAGAVPAQYKDERWTREFFSGANALVDED</sequence>
<protein>
    <submittedName>
        <fullName evidence="2">Spermidine synthase</fullName>
    </submittedName>
</protein>
<evidence type="ECO:0000313" key="2">
    <source>
        <dbReference type="EMBL" id="AGS34643.1"/>
    </source>
</evidence>
<dbReference type="CDD" id="cd02440">
    <property type="entry name" value="AdoMet_MTases"/>
    <property type="match status" value="1"/>
</dbReference>
<dbReference type="AlphaFoldDB" id="S5TIS2"/>
<dbReference type="KEGG" id="cmd:B841_05850"/>
<dbReference type="PANTHER" id="PTHR43317">
    <property type="entry name" value="THERMOSPERMINE SYNTHASE ACAULIS5"/>
    <property type="match status" value="1"/>
</dbReference>
<dbReference type="PANTHER" id="PTHR43317:SF1">
    <property type="entry name" value="THERMOSPERMINE SYNTHASE ACAULIS5"/>
    <property type="match status" value="1"/>
</dbReference>
<dbReference type="EMBL" id="CP003924">
    <property type="protein sequence ID" value="AGS34643.1"/>
    <property type="molecule type" value="Genomic_DNA"/>
</dbReference>
<dbReference type="HOGENOM" id="CLU_068637_0_0_11"/>